<dbReference type="AlphaFoldDB" id="A0AAW0FYS9"/>
<dbReference type="EMBL" id="JASBNA010000018">
    <property type="protein sequence ID" value="KAK7685946.1"/>
    <property type="molecule type" value="Genomic_DNA"/>
</dbReference>
<keyword evidence="3" id="KW-1185">Reference proteome</keyword>
<dbReference type="Proteomes" id="UP001385951">
    <property type="component" value="Unassembled WGS sequence"/>
</dbReference>
<evidence type="ECO:0000313" key="3">
    <source>
        <dbReference type="Proteomes" id="UP001385951"/>
    </source>
</evidence>
<comment type="caution">
    <text evidence="2">The sequence shown here is derived from an EMBL/GenBank/DDBJ whole genome shotgun (WGS) entry which is preliminary data.</text>
</comment>
<reference evidence="2 3" key="1">
    <citation type="submission" date="2022-09" db="EMBL/GenBank/DDBJ databases">
        <authorList>
            <person name="Palmer J.M."/>
        </authorList>
    </citation>
    <scope>NUCLEOTIDE SEQUENCE [LARGE SCALE GENOMIC DNA]</scope>
    <source>
        <strain evidence="2 3">DSM 7382</strain>
    </source>
</reference>
<protein>
    <submittedName>
        <fullName evidence="2">Uncharacterized protein</fullName>
    </submittedName>
</protein>
<gene>
    <name evidence="2" type="ORF">QCA50_010756</name>
</gene>
<feature type="coiled-coil region" evidence="1">
    <location>
        <begin position="79"/>
        <end position="106"/>
    </location>
</feature>
<sequence length="112" mass="12388">MASSSQPHISNSIAIGAHAIENVITEVVTKALAPTKRELEQSQAIVRALKTEIDMNWKPQTTALQNALQAKNSEVNALKTQHEKEMSLKTSEIEQLKAQVRTLEEKLKVVTT</sequence>
<proteinExistence type="predicted"/>
<name>A0AAW0FYS9_9APHY</name>
<evidence type="ECO:0000313" key="2">
    <source>
        <dbReference type="EMBL" id="KAK7685946.1"/>
    </source>
</evidence>
<accession>A0AAW0FYS9</accession>
<keyword evidence="1" id="KW-0175">Coiled coil</keyword>
<organism evidence="2 3">
    <name type="scientific">Cerrena zonata</name>
    <dbReference type="NCBI Taxonomy" id="2478898"/>
    <lineage>
        <taxon>Eukaryota</taxon>
        <taxon>Fungi</taxon>
        <taxon>Dikarya</taxon>
        <taxon>Basidiomycota</taxon>
        <taxon>Agaricomycotina</taxon>
        <taxon>Agaricomycetes</taxon>
        <taxon>Polyporales</taxon>
        <taxon>Cerrenaceae</taxon>
        <taxon>Cerrena</taxon>
    </lineage>
</organism>
<evidence type="ECO:0000256" key="1">
    <source>
        <dbReference type="SAM" id="Coils"/>
    </source>
</evidence>